<proteinExistence type="predicted"/>
<sequence length="77" mass="8488">MVHEGSSLDLSHLKPKVFANMMRLRGTGVDAPLFGHMIVQDEEPLFPHSPAIETDPAVDAPLFGHTFGVVLFERVSF</sequence>
<gene>
    <name evidence="1" type="ORF">HanXRQr2_Chr03g0120691</name>
</gene>
<protein>
    <submittedName>
        <fullName evidence="1">Uncharacterized protein</fullName>
    </submittedName>
</protein>
<reference evidence="1" key="2">
    <citation type="submission" date="2020-06" db="EMBL/GenBank/DDBJ databases">
        <title>Helianthus annuus Genome sequencing and assembly Release 2.</title>
        <authorList>
            <person name="Gouzy J."/>
            <person name="Langlade N."/>
            <person name="Munos S."/>
        </authorList>
    </citation>
    <scope>NUCLEOTIDE SEQUENCE</scope>
    <source>
        <tissue evidence="1">Leaves</tissue>
    </source>
</reference>
<reference evidence="1" key="1">
    <citation type="journal article" date="2017" name="Nature">
        <title>The sunflower genome provides insights into oil metabolism, flowering and Asterid evolution.</title>
        <authorList>
            <person name="Badouin H."/>
            <person name="Gouzy J."/>
            <person name="Grassa C.J."/>
            <person name="Murat F."/>
            <person name="Staton S.E."/>
            <person name="Cottret L."/>
            <person name="Lelandais-Briere C."/>
            <person name="Owens G.L."/>
            <person name="Carrere S."/>
            <person name="Mayjonade B."/>
            <person name="Legrand L."/>
            <person name="Gill N."/>
            <person name="Kane N.C."/>
            <person name="Bowers J.E."/>
            <person name="Hubner S."/>
            <person name="Bellec A."/>
            <person name="Berard A."/>
            <person name="Berges H."/>
            <person name="Blanchet N."/>
            <person name="Boniface M.C."/>
            <person name="Brunel D."/>
            <person name="Catrice O."/>
            <person name="Chaidir N."/>
            <person name="Claudel C."/>
            <person name="Donnadieu C."/>
            <person name="Faraut T."/>
            <person name="Fievet G."/>
            <person name="Helmstetter N."/>
            <person name="King M."/>
            <person name="Knapp S.J."/>
            <person name="Lai Z."/>
            <person name="Le Paslier M.C."/>
            <person name="Lippi Y."/>
            <person name="Lorenzon L."/>
            <person name="Mandel J.R."/>
            <person name="Marage G."/>
            <person name="Marchand G."/>
            <person name="Marquand E."/>
            <person name="Bret-Mestries E."/>
            <person name="Morien E."/>
            <person name="Nambeesan S."/>
            <person name="Nguyen T."/>
            <person name="Pegot-Espagnet P."/>
            <person name="Pouilly N."/>
            <person name="Raftis F."/>
            <person name="Sallet E."/>
            <person name="Schiex T."/>
            <person name="Thomas J."/>
            <person name="Vandecasteele C."/>
            <person name="Vares D."/>
            <person name="Vear F."/>
            <person name="Vautrin S."/>
            <person name="Crespi M."/>
            <person name="Mangin B."/>
            <person name="Burke J.M."/>
            <person name="Salse J."/>
            <person name="Munos S."/>
            <person name="Vincourt P."/>
            <person name="Rieseberg L.H."/>
            <person name="Langlade N.B."/>
        </authorList>
    </citation>
    <scope>NUCLEOTIDE SEQUENCE</scope>
    <source>
        <tissue evidence="1">Leaves</tissue>
    </source>
</reference>
<evidence type="ECO:0000313" key="1">
    <source>
        <dbReference type="EMBL" id="KAF5815224.1"/>
    </source>
</evidence>
<dbReference type="Proteomes" id="UP000215914">
    <property type="component" value="Unassembled WGS sequence"/>
</dbReference>
<comment type="caution">
    <text evidence="1">The sequence shown here is derived from an EMBL/GenBank/DDBJ whole genome shotgun (WGS) entry which is preliminary data.</text>
</comment>
<dbReference type="AlphaFoldDB" id="A0A9K3NWN1"/>
<dbReference type="Gramene" id="mRNA:HanXRQr2_Chr03g0120691">
    <property type="protein sequence ID" value="CDS:HanXRQr2_Chr03g0120691.1"/>
    <property type="gene ID" value="HanXRQr2_Chr03g0120691"/>
</dbReference>
<dbReference type="EMBL" id="MNCJ02000318">
    <property type="protein sequence ID" value="KAF5815224.1"/>
    <property type="molecule type" value="Genomic_DNA"/>
</dbReference>
<organism evidence="1 2">
    <name type="scientific">Helianthus annuus</name>
    <name type="common">Common sunflower</name>
    <dbReference type="NCBI Taxonomy" id="4232"/>
    <lineage>
        <taxon>Eukaryota</taxon>
        <taxon>Viridiplantae</taxon>
        <taxon>Streptophyta</taxon>
        <taxon>Embryophyta</taxon>
        <taxon>Tracheophyta</taxon>
        <taxon>Spermatophyta</taxon>
        <taxon>Magnoliopsida</taxon>
        <taxon>eudicotyledons</taxon>
        <taxon>Gunneridae</taxon>
        <taxon>Pentapetalae</taxon>
        <taxon>asterids</taxon>
        <taxon>campanulids</taxon>
        <taxon>Asterales</taxon>
        <taxon>Asteraceae</taxon>
        <taxon>Asteroideae</taxon>
        <taxon>Heliantheae alliance</taxon>
        <taxon>Heliantheae</taxon>
        <taxon>Helianthus</taxon>
    </lineage>
</organism>
<keyword evidence="2" id="KW-1185">Reference proteome</keyword>
<accession>A0A9K3NWN1</accession>
<name>A0A9K3NWN1_HELAN</name>
<evidence type="ECO:0000313" key="2">
    <source>
        <dbReference type="Proteomes" id="UP000215914"/>
    </source>
</evidence>